<comment type="caution">
    <text evidence="9">The sequence shown here is derived from an EMBL/GenBank/DDBJ whole genome shotgun (WGS) entry which is preliminary data.</text>
</comment>
<keyword evidence="5" id="KW-0539">Nucleus</keyword>
<evidence type="ECO:0000256" key="5">
    <source>
        <dbReference type="ARBA" id="ARBA00023242"/>
    </source>
</evidence>
<evidence type="ECO:0000259" key="8">
    <source>
        <dbReference type="Pfam" id="PF05699"/>
    </source>
</evidence>
<evidence type="ECO:0000256" key="2">
    <source>
        <dbReference type="ARBA" id="ARBA00022723"/>
    </source>
</evidence>
<evidence type="ECO:0000256" key="3">
    <source>
        <dbReference type="ARBA" id="ARBA00022771"/>
    </source>
</evidence>
<evidence type="ECO:0000256" key="4">
    <source>
        <dbReference type="ARBA" id="ARBA00022833"/>
    </source>
</evidence>
<evidence type="ECO:0000256" key="1">
    <source>
        <dbReference type="ARBA" id="ARBA00004123"/>
    </source>
</evidence>
<dbReference type="GO" id="GO:0046983">
    <property type="term" value="F:protein dimerization activity"/>
    <property type="evidence" value="ECO:0007669"/>
    <property type="project" value="InterPro"/>
</dbReference>
<feature type="region of interest" description="Disordered" evidence="6">
    <location>
        <begin position="50"/>
        <end position="126"/>
    </location>
</feature>
<feature type="compositionally biased region" description="Low complexity" evidence="6">
    <location>
        <begin position="109"/>
        <end position="121"/>
    </location>
</feature>
<comment type="subcellular location">
    <subcellularLocation>
        <location evidence="1">Nucleus</location>
    </subcellularLocation>
</comment>
<gene>
    <name evidence="9" type="ORF">PGTUg99_013964</name>
</gene>
<keyword evidence="4" id="KW-0862">Zinc</keyword>
<feature type="compositionally biased region" description="Polar residues" evidence="6">
    <location>
        <begin position="59"/>
        <end position="70"/>
    </location>
</feature>
<organism evidence="9 10">
    <name type="scientific">Puccinia graminis f. sp. tritici</name>
    <dbReference type="NCBI Taxonomy" id="56615"/>
    <lineage>
        <taxon>Eukaryota</taxon>
        <taxon>Fungi</taxon>
        <taxon>Dikarya</taxon>
        <taxon>Basidiomycota</taxon>
        <taxon>Pucciniomycotina</taxon>
        <taxon>Pucciniomycetes</taxon>
        <taxon>Pucciniales</taxon>
        <taxon>Pucciniaceae</taxon>
        <taxon>Puccinia</taxon>
    </lineage>
</organism>
<dbReference type="SUPFAM" id="SSF53098">
    <property type="entry name" value="Ribonuclease H-like"/>
    <property type="match status" value="1"/>
</dbReference>
<dbReference type="AlphaFoldDB" id="A0A5B0SKS5"/>
<name>A0A5B0SKS5_PUCGR</name>
<dbReference type="InterPro" id="IPR012337">
    <property type="entry name" value="RNaseH-like_sf"/>
</dbReference>
<evidence type="ECO:0000256" key="6">
    <source>
        <dbReference type="SAM" id="MobiDB-lite"/>
    </source>
</evidence>
<evidence type="ECO:0000256" key="7">
    <source>
        <dbReference type="SAM" id="SignalP"/>
    </source>
</evidence>
<dbReference type="InterPro" id="IPR008906">
    <property type="entry name" value="HATC_C_dom"/>
</dbReference>
<feature type="chain" id="PRO_5023005855" description="HAT C-terminal dimerisation domain-containing protein" evidence="7">
    <location>
        <begin position="17"/>
        <end position="454"/>
    </location>
</feature>
<dbReference type="Proteomes" id="UP000325313">
    <property type="component" value="Unassembled WGS sequence"/>
</dbReference>
<proteinExistence type="predicted"/>
<keyword evidence="2" id="KW-0479">Metal-binding</keyword>
<keyword evidence="3" id="KW-0863">Zinc-finger</keyword>
<dbReference type="EMBL" id="VDEP01000005">
    <property type="protein sequence ID" value="KAA1137763.1"/>
    <property type="molecule type" value="Genomic_DNA"/>
</dbReference>
<dbReference type="GO" id="GO:0008270">
    <property type="term" value="F:zinc ion binding"/>
    <property type="evidence" value="ECO:0007669"/>
    <property type="project" value="UniProtKB-KW"/>
</dbReference>
<dbReference type="PANTHER" id="PTHR46481">
    <property type="entry name" value="ZINC FINGER BED DOMAIN-CONTAINING PROTEIN 4"/>
    <property type="match status" value="1"/>
</dbReference>
<accession>A0A5B0SKS5</accession>
<dbReference type="InterPro" id="IPR052035">
    <property type="entry name" value="ZnF_BED_domain_contain"/>
</dbReference>
<sequence length="454" mass="50389">MHVLCFCHKLALIVNAGLKALSLKTLPPGKSKESILDFFPVLGPVTEELEPKESGHLVETQSKDNQNAPSHLNEDTLDFESDYGNEGKDISDEEESVSSNGEDQMSAKGPTSATGPTSTTAQKKHIKSTRLLELTKKLDVVIKQLTRLAAERSNFKRTADQLKLKVSPLIVGYGIQWNIRYQSYQKAIDARAVIDHKLKEDQENQAGLFGDFFFTPCNWKEIESLNLELEVFVKLTSQMEGDLPTGTHVIPKYLKLKDSLTEKLFELVFGPDSTEVTQSYNLLNRKFQRTKALQKQINNSRIINDPDITLVDKPANPSGAGQSLMSHLASRMAILPTAQDNEVKAYLKAKISFTNREIQDKNTPLNWWKANCTCYPTLAVMARGYLGTPGSSCSVERLFSAAADVCSNSRGSLLPSTMSHCVSSLMWLRKEVPLTGQFAEAGKVLKALIPRPKN</sequence>
<dbReference type="Pfam" id="PF05699">
    <property type="entry name" value="Dimer_Tnp_hAT"/>
    <property type="match status" value="1"/>
</dbReference>
<feature type="domain" description="HAT C-terminal dimerisation" evidence="8">
    <location>
        <begin position="357"/>
        <end position="425"/>
    </location>
</feature>
<protein>
    <recommendedName>
        <fullName evidence="8">HAT C-terminal dimerisation domain-containing protein</fullName>
    </recommendedName>
</protein>
<dbReference type="GO" id="GO:0005634">
    <property type="term" value="C:nucleus"/>
    <property type="evidence" value="ECO:0007669"/>
    <property type="project" value="UniProtKB-SubCell"/>
</dbReference>
<feature type="signal peptide" evidence="7">
    <location>
        <begin position="1"/>
        <end position="16"/>
    </location>
</feature>
<evidence type="ECO:0000313" key="9">
    <source>
        <dbReference type="EMBL" id="KAA1137763.1"/>
    </source>
</evidence>
<reference evidence="9 10" key="1">
    <citation type="submission" date="2019-05" db="EMBL/GenBank/DDBJ databases">
        <title>Emergence of the Ug99 lineage of the wheat stem rust pathogen through somatic hybridization.</title>
        <authorList>
            <person name="Li F."/>
            <person name="Upadhyaya N.M."/>
            <person name="Sperschneider J."/>
            <person name="Matny O."/>
            <person name="Nguyen-Phuc H."/>
            <person name="Mago R."/>
            <person name="Raley C."/>
            <person name="Miller M.E."/>
            <person name="Silverstein K.A.T."/>
            <person name="Henningsen E."/>
            <person name="Hirsch C.D."/>
            <person name="Visser B."/>
            <person name="Pretorius Z.A."/>
            <person name="Steffenson B.J."/>
            <person name="Schwessinger B."/>
            <person name="Dodds P.N."/>
            <person name="Figueroa M."/>
        </authorList>
    </citation>
    <scope>NUCLEOTIDE SEQUENCE [LARGE SCALE GENOMIC DNA]</scope>
    <source>
        <strain evidence="9 10">Ug99</strain>
    </source>
</reference>
<evidence type="ECO:0000313" key="10">
    <source>
        <dbReference type="Proteomes" id="UP000325313"/>
    </source>
</evidence>
<dbReference type="PANTHER" id="PTHR46481:SF10">
    <property type="entry name" value="ZINC FINGER BED DOMAIN-CONTAINING PROTEIN 39"/>
    <property type="match status" value="1"/>
</dbReference>
<keyword evidence="7" id="KW-0732">Signal</keyword>